<name>A0A0F9CVJ5_9ZZZZ</name>
<comment type="caution">
    <text evidence="1">The sequence shown here is derived from an EMBL/GenBank/DDBJ whole genome shotgun (WGS) entry which is preliminary data.</text>
</comment>
<dbReference type="EMBL" id="LAZR01031570">
    <property type="protein sequence ID" value="KKL53368.1"/>
    <property type="molecule type" value="Genomic_DNA"/>
</dbReference>
<dbReference type="AlphaFoldDB" id="A0A0F9CVJ5"/>
<feature type="non-terminal residue" evidence="1">
    <location>
        <position position="32"/>
    </location>
</feature>
<protein>
    <submittedName>
        <fullName evidence="1">Uncharacterized protein</fullName>
    </submittedName>
</protein>
<accession>A0A0F9CVJ5</accession>
<proteinExistence type="predicted"/>
<organism evidence="1">
    <name type="scientific">marine sediment metagenome</name>
    <dbReference type="NCBI Taxonomy" id="412755"/>
    <lineage>
        <taxon>unclassified sequences</taxon>
        <taxon>metagenomes</taxon>
        <taxon>ecological metagenomes</taxon>
    </lineage>
</organism>
<reference evidence="1" key="1">
    <citation type="journal article" date="2015" name="Nature">
        <title>Complex archaea that bridge the gap between prokaryotes and eukaryotes.</title>
        <authorList>
            <person name="Spang A."/>
            <person name="Saw J.H."/>
            <person name="Jorgensen S.L."/>
            <person name="Zaremba-Niedzwiedzka K."/>
            <person name="Martijn J."/>
            <person name="Lind A.E."/>
            <person name="van Eijk R."/>
            <person name="Schleper C."/>
            <person name="Guy L."/>
            <person name="Ettema T.J."/>
        </authorList>
    </citation>
    <scope>NUCLEOTIDE SEQUENCE</scope>
</reference>
<sequence>MIDSVSLNQLGPIKGGKIRRYRRRHLRALRDR</sequence>
<gene>
    <name evidence="1" type="ORF">LCGC14_2276170</name>
</gene>
<evidence type="ECO:0000313" key="1">
    <source>
        <dbReference type="EMBL" id="KKL53368.1"/>
    </source>
</evidence>